<dbReference type="InterPro" id="IPR023610">
    <property type="entry name" value="PInositol-4/5-P-5/4-kinase"/>
</dbReference>
<evidence type="ECO:0000256" key="2">
    <source>
        <dbReference type="SAM" id="Phobius"/>
    </source>
</evidence>
<keyword evidence="1" id="KW-0808">Transferase</keyword>
<dbReference type="GO" id="GO:0005524">
    <property type="term" value="F:ATP binding"/>
    <property type="evidence" value="ECO:0007669"/>
    <property type="project" value="UniProtKB-UniRule"/>
</dbReference>
<keyword evidence="2" id="KW-0812">Transmembrane</keyword>
<evidence type="ECO:0000313" key="5">
    <source>
        <dbReference type="Proteomes" id="UP000013827"/>
    </source>
</evidence>
<name>A0A0D3IPL7_EMIH1</name>
<dbReference type="GO" id="GO:0016308">
    <property type="term" value="F:1-phosphatidylinositol-4-phosphate 5-kinase activity"/>
    <property type="evidence" value="ECO:0007669"/>
    <property type="project" value="TreeGrafter"/>
</dbReference>
<dbReference type="RefSeq" id="XP_005765631.1">
    <property type="nucleotide sequence ID" value="XM_005765574.1"/>
</dbReference>
<dbReference type="InterPro" id="IPR027483">
    <property type="entry name" value="PInositol-4-P-4/5-kinase_C_sf"/>
</dbReference>
<reference evidence="4" key="2">
    <citation type="submission" date="2024-10" db="UniProtKB">
        <authorList>
            <consortium name="EnsemblProtists"/>
        </authorList>
    </citation>
    <scope>IDENTIFICATION</scope>
</reference>
<evidence type="ECO:0000256" key="1">
    <source>
        <dbReference type="PROSITE-ProRule" id="PRU00781"/>
    </source>
</evidence>
<keyword evidence="2" id="KW-1133">Transmembrane helix</keyword>
<dbReference type="PANTHER" id="PTHR23086:SF8">
    <property type="entry name" value="PHOSPHATIDYLINOSITOL 5-PHOSPHATE 4-KINASE, ISOFORM A"/>
    <property type="match status" value="1"/>
</dbReference>
<evidence type="ECO:0000259" key="3">
    <source>
        <dbReference type="PROSITE" id="PS51455"/>
    </source>
</evidence>
<keyword evidence="1" id="KW-0418">Kinase</keyword>
<dbReference type="GeneID" id="17259338"/>
<accession>A0A0D3IPL7</accession>
<dbReference type="eggNOG" id="KOG0229">
    <property type="taxonomic scope" value="Eukaryota"/>
</dbReference>
<dbReference type="PaxDb" id="2903-EOD13202"/>
<reference evidence="5" key="1">
    <citation type="journal article" date="2013" name="Nature">
        <title>Pan genome of the phytoplankton Emiliania underpins its global distribution.</title>
        <authorList>
            <person name="Read B.A."/>
            <person name="Kegel J."/>
            <person name="Klute M.J."/>
            <person name="Kuo A."/>
            <person name="Lefebvre S.C."/>
            <person name="Maumus F."/>
            <person name="Mayer C."/>
            <person name="Miller J."/>
            <person name="Monier A."/>
            <person name="Salamov A."/>
            <person name="Young J."/>
            <person name="Aguilar M."/>
            <person name="Claverie J.M."/>
            <person name="Frickenhaus S."/>
            <person name="Gonzalez K."/>
            <person name="Herman E.K."/>
            <person name="Lin Y.C."/>
            <person name="Napier J."/>
            <person name="Ogata H."/>
            <person name="Sarno A.F."/>
            <person name="Shmutz J."/>
            <person name="Schroeder D."/>
            <person name="de Vargas C."/>
            <person name="Verret F."/>
            <person name="von Dassow P."/>
            <person name="Valentin K."/>
            <person name="Van de Peer Y."/>
            <person name="Wheeler G."/>
            <person name="Dacks J.B."/>
            <person name="Delwiche C.F."/>
            <person name="Dyhrman S.T."/>
            <person name="Glockner G."/>
            <person name="John U."/>
            <person name="Richards T."/>
            <person name="Worden A.Z."/>
            <person name="Zhang X."/>
            <person name="Grigoriev I.V."/>
            <person name="Allen A.E."/>
            <person name="Bidle K."/>
            <person name="Borodovsky M."/>
            <person name="Bowler C."/>
            <person name="Brownlee C."/>
            <person name="Cock J.M."/>
            <person name="Elias M."/>
            <person name="Gladyshev V.N."/>
            <person name="Groth M."/>
            <person name="Guda C."/>
            <person name="Hadaegh A."/>
            <person name="Iglesias-Rodriguez M.D."/>
            <person name="Jenkins J."/>
            <person name="Jones B.M."/>
            <person name="Lawson T."/>
            <person name="Leese F."/>
            <person name="Lindquist E."/>
            <person name="Lobanov A."/>
            <person name="Lomsadze A."/>
            <person name="Malik S.B."/>
            <person name="Marsh M.E."/>
            <person name="Mackinder L."/>
            <person name="Mock T."/>
            <person name="Mueller-Roeber B."/>
            <person name="Pagarete A."/>
            <person name="Parker M."/>
            <person name="Probert I."/>
            <person name="Quesneville H."/>
            <person name="Raines C."/>
            <person name="Rensing S.A."/>
            <person name="Riano-Pachon D.M."/>
            <person name="Richier S."/>
            <person name="Rokitta S."/>
            <person name="Shiraiwa Y."/>
            <person name="Soanes D.M."/>
            <person name="van der Giezen M."/>
            <person name="Wahlund T.M."/>
            <person name="Williams B."/>
            <person name="Wilson W."/>
            <person name="Wolfe G."/>
            <person name="Wurch L.L."/>
        </authorList>
    </citation>
    <scope>NUCLEOTIDE SEQUENCE</scope>
</reference>
<dbReference type="InterPro" id="IPR002498">
    <property type="entry name" value="PInositol-4-P-4/5-kinase_core"/>
</dbReference>
<feature type="transmembrane region" description="Helical" evidence="2">
    <location>
        <begin position="78"/>
        <end position="100"/>
    </location>
</feature>
<proteinExistence type="predicted"/>
<dbReference type="Gene3D" id="3.30.800.10">
    <property type="entry name" value="Phosphatidylinositol Phosphate Kinase II Beta"/>
    <property type="match status" value="1"/>
</dbReference>
<dbReference type="SUPFAM" id="SSF56104">
    <property type="entry name" value="SAICAR synthase-like"/>
    <property type="match status" value="1"/>
</dbReference>
<dbReference type="PANTHER" id="PTHR23086">
    <property type="entry name" value="PHOSPHATIDYLINOSITOL-4-PHOSPHATE 5-KINASE"/>
    <property type="match status" value="1"/>
</dbReference>
<keyword evidence="5" id="KW-1185">Reference proteome</keyword>
<dbReference type="EnsemblProtists" id="EOD13202">
    <property type="protein sequence ID" value="EOD13202"/>
    <property type="gene ID" value="EMIHUDRAFT_212975"/>
</dbReference>
<feature type="domain" description="PIPK" evidence="3">
    <location>
        <begin position="328"/>
        <end position="636"/>
    </location>
</feature>
<protein>
    <recommendedName>
        <fullName evidence="3">PIPK domain-containing protein</fullName>
    </recommendedName>
</protein>
<dbReference type="Gene3D" id="3.30.810.10">
    <property type="entry name" value="2-Layer Sandwich"/>
    <property type="match status" value="1"/>
</dbReference>
<keyword evidence="1" id="KW-0547">Nucleotide-binding</keyword>
<evidence type="ECO:0000313" key="4">
    <source>
        <dbReference type="EnsemblProtists" id="EOD13202"/>
    </source>
</evidence>
<dbReference type="AlphaFoldDB" id="A0A0D3IPL7"/>
<sequence length="698" mass="74546">MPATSPLIPCSQLPRTAGYDSCLDFATTGLGACDSLNMSAMAASGDDVFNCGCVALVGSGPAQAMAVAEIDRWERRQAVVQFSLAALSCVCGTAYLVAAASSRAKRLRRFPASLAYCMHLSDLVKSVPLCLVAALRLLHDTGAGHVHDTGAGDVHDEAAGSEPLAWAGLVGSVSYYLALAHNFHRTVADPFTRPASRALRYHAACCCAVLLLSATYLAPPEAGEAFGHGFRAAFLACWHVADGARSGASLRALLGDARFAQLRQGGAVVRVFFLYWVVTATLFVASWLLAGAPWRPQSECDFESLTLRSHFGGGAEGASSMCGVAAALQAAFSSMMCAGGAINSLAGFWAWRKAAVCEVDEVELPPDSGAAEPAAADRWLGRYSGGPRGRVTFREYAPRTMQWLRSRVFGVEAEAYATAMAGSLEGGVELSLARSFSEGRGGGFFFFSADGRYLAKSMTRAEHHALLQLLPQYCRHMQSQPRSLLSRLSGCYSITMYGQTKFFHVRPGPRLSEKTPKDSDWPASRLLRLEPQAKAALLRQGDPFHDTFGDIVPVGGWDSFVATGPSAFTAATFEGPGLYALGMIDLLTRWTLAKRLERWCKVLLRCRCAADVRGGMSAVEPGEYARRFHRMVGGKLLGLPPEAVEADWEAGAREGRGGGGYSRAPLIAALYACPFVLAEKALGTPNLASRGHQTGVWL</sequence>
<dbReference type="GO" id="GO:0046854">
    <property type="term" value="P:phosphatidylinositol phosphate biosynthetic process"/>
    <property type="evidence" value="ECO:0007669"/>
    <property type="project" value="TreeGrafter"/>
</dbReference>
<keyword evidence="1" id="KW-0067">ATP-binding</keyword>
<keyword evidence="2" id="KW-0472">Membrane</keyword>
<dbReference type="HOGENOM" id="CLU_395083_0_0_1"/>
<organism evidence="4 5">
    <name type="scientific">Emiliania huxleyi (strain CCMP1516)</name>
    <dbReference type="NCBI Taxonomy" id="280463"/>
    <lineage>
        <taxon>Eukaryota</taxon>
        <taxon>Haptista</taxon>
        <taxon>Haptophyta</taxon>
        <taxon>Prymnesiophyceae</taxon>
        <taxon>Isochrysidales</taxon>
        <taxon>Noelaerhabdaceae</taxon>
        <taxon>Emiliania</taxon>
    </lineage>
</organism>
<dbReference type="Pfam" id="PF01504">
    <property type="entry name" value="PIP5K"/>
    <property type="match status" value="2"/>
</dbReference>
<dbReference type="SMART" id="SM00330">
    <property type="entry name" value="PIPKc"/>
    <property type="match status" value="1"/>
</dbReference>
<dbReference type="PROSITE" id="PS51455">
    <property type="entry name" value="PIPK"/>
    <property type="match status" value="1"/>
</dbReference>
<dbReference type="KEGG" id="ehx:EMIHUDRAFT_212975"/>
<dbReference type="Proteomes" id="UP000013827">
    <property type="component" value="Unassembled WGS sequence"/>
</dbReference>
<feature type="transmembrane region" description="Helical" evidence="2">
    <location>
        <begin position="267"/>
        <end position="290"/>
    </location>
</feature>
<dbReference type="GO" id="GO:0005886">
    <property type="term" value="C:plasma membrane"/>
    <property type="evidence" value="ECO:0007669"/>
    <property type="project" value="TreeGrafter"/>
</dbReference>
<dbReference type="InterPro" id="IPR027484">
    <property type="entry name" value="PInositol-4-P-5-kinase_N"/>
</dbReference>